<keyword evidence="2" id="KW-1185">Reference proteome</keyword>
<accession>A0ABX5XLB0</accession>
<dbReference type="EMBL" id="CP036432">
    <property type="protein sequence ID" value="QDV82631.1"/>
    <property type="molecule type" value="Genomic_DNA"/>
</dbReference>
<dbReference type="Proteomes" id="UP000318081">
    <property type="component" value="Chromosome"/>
</dbReference>
<gene>
    <name evidence="1" type="ORF">TBK1r_15630</name>
</gene>
<name>A0ABX5XLB0_9BACT</name>
<organism evidence="1 2">
    <name type="scientific">Stieleria magnilauensis</name>
    <dbReference type="NCBI Taxonomy" id="2527963"/>
    <lineage>
        <taxon>Bacteria</taxon>
        <taxon>Pseudomonadati</taxon>
        <taxon>Planctomycetota</taxon>
        <taxon>Planctomycetia</taxon>
        <taxon>Pirellulales</taxon>
        <taxon>Pirellulaceae</taxon>
        <taxon>Stieleria</taxon>
    </lineage>
</organism>
<proteinExistence type="predicted"/>
<protein>
    <submittedName>
        <fullName evidence="1">Uncharacterized protein</fullName>
    </submittedName>
</protein>
<evidence type="ECO:0000313" key="2">
    <source>
        <dbReference type="Proteomes" id="UP000318081"/>
    </source>
</evidence>
<sequence>MCSVGLVFQEKKNTLRPHDASDGGAMRLRFTQWATRDQDGARTKTLTTCGQRIQEAGASLAGWSHAFAQPIDTARQASKWKAIRLSSTTVHRTVRAFGHDDSLSDRRT</sequence>
<evidence type="ECO:0000313" key="1">
    <source>
        <dbReference type="EMBL" id="QDV82631.1"/>
    </source>
</evidence>
<reference evidence="1 2" key="1">
    <citation type="submission" date="2019-02" db="EMBL/GenBank/DDBJ databases">
        <title>Deep-cultivation of Planctomycetes and their phenomic and genomic characterization uncovers novel biology.</title>
        <authorList>
            <person name="Wiegand S."/>
            <person name="Jogler M."/>
            <person name="Boedeker C."/>
            <person name="Pinto D."/>
            <person name="Vollmers J."/>
            <person name="Rivas-Marin E."/>
            <person name="Kohn T."/>
            <person name="Peeters S.H."/>
            <person name="Heuer A."/>
            <person name="Rast P."/>
            <person name="Oberbeckmann S."/>
            <person name="Bunk B."/>
            <person name="Jeske O."/>
            <person name="Meyerdierks A."/>
            <person name="Storesund J.E."/>
            <person name="Kallscheuer N."/>
            <person name="Luecker S."/>
            <person name="Lage O.M."/>
            <person name="Pohl T."/>
            <person name="Merkel B.J."/>
            <person name="Hornburger P."/>
            <person name="Mueller R.-W."/>
            <person name="Bruemmer F."/>
            <person name="Labrenz M."/>
            <person name="Spormann A.M."/>
            <person name="Op den Camp H."/>
            <person name="Overmann J."/>
            <person name="Amann R."/>
            <person name="Jetten M.S.M."/>
            <person name="Mascher T."/>
            <person name="Medema M.H."/>
            <person name="Devos D.P."/>
            <person name="Kaster A.-K."/>
            <person name="Ovreas L."/>
            <person name="Rohde M."/>
            <person name="Galperin M.Y."/>
            <person name="Jogler C."/>
        </authorList>
    </citation>
    <scope>NUCLEOTIDE SEQUENCE [LARGE SCALE GENOMIC DNA]</scope>
    <source>
        <strain evidence="1 2">TBK1r</strain>
    </source>
</reference>